<name>A0ABT5XLV1_9FLAO</name>
<evidence type="ECO:0008006" key="3">
    <source>
        <dbReference type="Google" id="ProtNLM"/>
    </source>
</evidence>
<accession>A0ABT5XLV1</accession>
<reference evidence="1 2" key="1">
    <citation type="submission" date="2023-03" db="EMBL/GenBank/DDBJ databases">
        <title>Muricauda XX sp. nov. and Muricauda XXX sp. nov., two novel species isolated from Okinawa Trough.</title>
        <authorList>
            <person name="Cao W."/>
            <person name="Deng X."/>
        </authorList>
    </citation>
    <scope>NUCLEOTIDE SEQUENCE [LARGE SCALE GENOMIC DNA]</scope>
    <source>
        <strain evidence="1 2">81s02</strain>
    </source>
</reference>
<keyword evidence="2" id="KW-1185">Reference proteome</keyword>
<dbReference type="SUPFAM" id="SSF53448">
    <property type="entry name" value="Nucleotide-diphospho-sugar transferases"/>
    <property type="match status" value="1"/>
</dbReference>
<protein>
    <recommendedName>
        <fullName evidence="3">Glycosyltransferase 2-like domain-containing protein</fullName>
    </recommendedName>
</protein>
<evidence type="ECO:0000313" key="1">
    <source>
        <dbReference type="EMBL" id="MDF0706863.1"/>
    </source>
</evidence>
<evidence type="ECO:0000313" key="2">
    <source>
        <dbReference type="Proteomes" id="UP001217083"/>
    </source>
</evidence>
<dbReference type="InterPro" id="IPR029044">
    <property type="entry name" value="Nucleotide-diphossugar_trans"/>
</dbReference>
<comment type="caution">
    <text evidence="1">The sequence shown here is derived from an EMBL/GenBank/DDBJ whole genome shotgun (WGS) entry which is preliminary data.</text>
</comment>
<organism evidence="1 2">
    <name type="scientific">Flagellimonas okinawensis</name>
    <dbReference type="NCBI Taxonomy" id="3031324"/>
    <lineage>
        <taxon>Bacteria</taxon>
        <taxon>Pseudomonadati</taxon>
        <taxon>Bacteroidota</taxon>
        <taxon>Flavobacteriia</taxon>
        <taxon>Flavobacteriales</taxon>
        <taxon>Flavobacteriaceae</taxon>
        <taxon>Flagellimonas</taxon>
    </lineage>
</organism>
<dbReference type="EMBL" id="JARFVA010000002">
    <property type="protein sequence ID" value="MDF0706863.1"/>
    <property type="molecule type" value="Genomic_DNA"/>
</dbReference>
<dbReference type="Proteomes" id="UP001217083">
    <property type="component" value="Unassembled WGS sequence"/>
</dbReference>
<proteinExistence type="predicted"/>
<sequence length="250" mass="29435">MKKHLRTFNEISFKVIDVENKTPSEIRVELIEYIKLAGYKIIVFADTDDYFSNNRIELSAKAINEGANIVVNDLSAVTEEGSLIKERIWRNRLHEVEIDLKFLLRQNVLGLSNTAITKDLLTFDIQVDKKLNLFDWIFYLQIFGLGKKVECQFIDATTFYRQHLANTLGLKTKYTKEGLVNLWEIKGKVYAFAKKLNFPFVQKYILEHERFKREVLDDNEGLKSHILQLNKIENLFWFEEINFSNERNTT</sequence>
<dbReference type="Gene3D" id="3.90.550.10">
    <property type="entry name" value="Spore Coat Polysaccharide Biosynthesis Protein SpsA, Chain A"/>
    <property type="match status" value="1"/>
</dbReference>
<gene>
    <name evidence="1" type="ORF">PY091_06520</name>
</gene>